<feature type="domain" description="Reverse transcriptase Ty1/copia-type" evidence="1">
    <location>
        <begin position="17"/>
        <end position="149"/>
    </location>
</feature>
<dbReference type="KEGG" id="nta:107831263"/>
<sequence length="212" mass="23824">MKLPQGLTVASSSQFTSPLVCKLQKSFYGLKQVSRQWYAELSQALCTRGYTHSLNDYSLVIKRSESSTVFLVVYVDDIILTGDDPKEINALKMFLDDLFKVKDLGLLNYFLGIELLYVDSGVLLHQRKFVSELVVEYGCSDASAVSSPFELCVKLKSDVGVLLPNPDSYRSLVGKLNFLTHTRPDLCFVVQHLSQFLKTPRLPHMTVALHVL</sequence>
<dbReference type="AlphaFoldDB" id="A0A1S4DM69"/>
<dbReference type="PANTHER" id="PTHR11439">
    <property type="entry name" value="GAG-POL-RELATED RETROTRANSPOSON"/>
    <property type="match status" value="1"/>
</dbReference>
<evidence type="ECO:0000259" key="1">
    <source>
        <dbReference type="Pfam" id="PF07727"/>
    </source>
</evidence>
<gene>
    <name evidence="2" type="primary">LOC107831263</name>
</gene>
<protein>
    <submittedName>
        <fullName evidence="2">Uncharacterized mitochondrial protein AtMg00810-like</fullName>
    </submittedName>
</protein>
<dbReference type="Pfam" id="PF07727">
    <property type="entry name" value="RVT_2"/>
    <property type="match status" value="1"/>
</dbReference>
<dbReference type="RefSeq" id="XP_016514502.1">
    <property type="nucleotide sequence ID" value="XM_016659016.1"/>
</dbReference>
<dbReference type="InterPro" id="IPR013103">
    <property type="entry name" value="RVT_2"/>
</dbReference>
<organism evidence="2">
    <name type="scientific">Nicotiana tabacum</name>
    <name type="common">Common tobacco</name>
    <dbReference type="NCBI Taxonomy" id="4097"/>
    <lineage>
        <taxon>Eukaryota</taxon>
        <taxon>Viridiplantae</taxon>
        <taxon>Streptophyta</taxon>
        <taxon>Embryophyta</taxon>
        <taxon>Tracheophyta</taxon>
        <taxon>Spermatophyta</taxon>
        <taxon>Magnoliopsida</taxon>
        <taxon>eudicotyledons</taxon>
        <taxon>Gunneridae</taxon>
        <taxon>Pentapetalae</taxon>
        <taxon>asterids</taxon>
        <taxon>lamiids</taxon>
        <taxon>Solanales</taxon>
        <taxon>Solanaceae</taxon>
        <taxon>Nicotianoideae</taxon>
        <taxon>Nicotianeae</taxon>
        <taxon>Nicotiana</taxon>
    </lineage>
</organism>
<proteinExistence type="predicted"/>
<dbReference type="PANTHER" id="PTHR11439:SF470">
    <property type="entry name" value="CYSTEINE-RICH RLK (RECEPTOR-LIKE PROTEIN KINASE) 8"/>
    <property type="match status" value="1"/>
</dbReference>
<evidence type="ECO:0000313" key="2">
    <source>
        <dbReference type="RefSeq" id="XP_016514502.1"/>
    </source>
</evidence>
<dbReference type="STRING" id="4097.A0A1S4DM69"/>
<dbReference type="InterPro" id="IPR043502">
    <property type="entry name" value="DNA/RNA_pol_sf"/>
</dbReference>
<dbReference type="OrthoDB" id="2012657at2759"/>
<dbReference type="PaxDb" id="4097-A0A1S4DM69"/>
<name>A0A1S4DM69_TOBAC</name>
<accession>A0A1S4DM69</accession>
<dbReference type="SUPFAM" id="SSF56672">
    <property type="entry name" value="DNA/RNA polymerases"/>
    <property type="match status" value="1"/>
</dbReference>
<feature type="non-terminal residue" evidence="2">
    <location>
        <position position="212"/>
    </location>
</feature>
<reference evidence="2" key="1">
    <citation type="submission" date="2025-08" db="UniProtKB">
        <authorList>
            <consortium name="RefSeq"/>
        </authorList>
    </citation>
    <scope>IDENTIFICATION</scope>
</reference>